<keyword evidence="2" id="KW-0479">Metal-binding</keyword>
<dbReference type="EMBL" id="JABANO010041005">
    <property type="protein sequence ID" value="KAF4681025.1"/>
    <property type="molecule type" value="Genomic_DNA"/>
</dbReference>
<dbReference type="GO" id="GO:0005634">
    <property type="term" value="C:nucleus"/>
    <property type="evidence" value="ECO:0007669"/>
    <property type="project" value="TreeGrafter"/>
</dbReference>
<evidence type="ECO:0000256" key="3">
    <source>
        <dbReference type="ARBA" id="ARBA00022833"/>
    </source>
</evidence>
<dbReference type="GO" id="GO:0070403">
    <property type="term" value="F:NAD+ binding"/>
    <property type="evidence" value="ECO:0007669"/>
    <property type="project" value="InterPro"/>
</dbReference>
<dbReference type="PANTHER" id="PTHR11085:SF6">
    <property type="entry name" value="NAD-DEPENDENT PROTEIN DEACETYLASE SIRTUIN-2"/>
    <property type="match status" value="1"/>
</dbReference>
<gene>
    <name evidence="8" type="primary">HST2_4</name>
    <name evidence="8" type="ORF">FOZ63_016685</name>
</gene>
<reference evidence="8 9" key="1">
    <citation type="submission" date="2020-04" db="EMBL/GenBank/DDBJ databases">
        <title>Perkinsus olseni comparative genomics.</title>
        <authorList>
            <person name="Bogema D.R."/>
        </authorList>
    </citation>
    <scope>NUCLEOTIDE SEQUENCE [LARGE SCALE GENOMIC DNA]</scope>
    <source>
        <strain evidence="8 9">ATCC PRA-207</strain>
    </source>
</reference>
<evidence type="ECO:0000256" key="6">
    <source>
        <dbReference type="SAM" id="MobiDB-lite"/>
    </source>
</evidence>
<organism evidence="8 9">
    <name type="scientific">Perkinsus olseni</name>
    <name type="common">Perkinsus atlanticus</name>
    <dbReference type="NCBI Taxonomy" id="32597"/>
    <lineage>
        <taxon>Eukaryota</taxon>
        <taxon>Sar</taxon>
        <taxon>Alveolata</taxon>
        <taxon>Perkinsozoa</taxon>
        <taxon>Perkinsea</taxon>
        <taxon>Perkinsida</taxon>
        <taxon>Perkinsidae</taxon>
        <taxon>Perkinsus</taxon>
    </lineage>
</organism>
<dbReference type="GO" id="GO:0046872">
    <property type="term" value="F:metal ion binding"/>
    <property type="evidence" value="ECO:0007669"/>
    <property type="project" value="UniProtKB-KW"/>
</dbReference>
<dbReference type="GO" id="GO:0017136">
    <property type="term" value="F:histone deacetylase activity, NAD-dependent"/>
    <property type="evidence" value="ECO:0007669"/>
    <property type="project" value="TreeGrafter"/>
</dbReference>
<comment type="caution">
    <text evidence="5">Lacks conserved residue(s) required for the propagation of feature annotation.</text>
</comment>
<accession>A0A7J6NAZ5</accession>
<feature type="non-terminal residue" evidence="8">
    <location>
        <position position="252"/>
    </location>
</feature>
<keyword evidence="9" id="KW-1185">Reference proteome</keyword>
<dbReference type="Proteomes" id="UP000553632">
    <property type="component" value="Unassembled WGS sequence"/>
</dbReference>
<dbReference type="Gene3D" id="3.40.50.1220">
    <property type="entry name" value="TPP-binding domain"/>
    <property type="match status" value="1"/>
</dbReference>
<evidence type="ECO:0000256" key="1">
    <source>
        <dbReference type="ARBA" id="ARBA00022679"/>
    </source>
</evidence>
<keyword evidence="3" id="KW-0862">Zinc</keyword>
<sequence>SASMSADPAKGFQDVGLIKPDIVFFGESLPRRFHTLMETDFDNCDLLIIMGTSLKVAPFNRLVSNVPDTTVRLLVNREKQPGAGSDPMMFDGECDYRDIWMESDCDSGVQKIVDMMGWRNEFEDLLKEREKVVDITQPMLAPTVAEPSCDMSDGHTAASRRSTGGSISGADDSPGEMPDNRVKASSGRLRKVKNYDMKTGQGVDSGRFVSRLATNATPQQRVEYQVKVAERRKQEARSKIQKAMYGGGREDL</sequence>
<feature type="non-terminal residue" evidence="8">
    <location>
        <position position="1"/>
    </location>
</feature>
<evidence type="ECO:0000256" key="4">
    <source>
        <dbReference type="ARBA" id="ARBA00023027"/>
    </source>
</evidence>
<dbReference type="InterPro" id="IPR050134">
    <property type="entry name" value="NAD-dep_sirtuin_deacylases"/>
</dbReference>
<dbReference type="InterPro" id="IPR029035">
    <property type="entry name" value="DHS-like_NAD/FAD-binding_dom"/>
</dbReference>
<dbReference type="AlphaFoldDB" id="A0A7J6NAZ5"/>
<evidence type="ECO:0000313" key="9">
    <source>
        <dbReference type="Proteomes" id="UP000553632"/>
    </source>
</evidence>
<name>A0A7J6NAZ5_PEROL</name>
<comment type="caution">
    <text evidence="8">The sequence shown here is derived from an EMBL/GenBank/DDBJ whole genome shotgun (WGS) entry which is preliminary data.</text>
</comment>
<keyword evidence="1" id="KW-0808">Transferase</keyword>
<evidence type="ECO:0000313" key="8">
    <source>
        <dbReference type="EMBL" id="KAF4681025.1"/>
    </source>
</evidence>
<dbReference type="PANTHER" id="PTHR11085">
    <property type="entry name" value="NAD-DEPENDENT PROTEIN DEACYLASE SIRTUIN-5, MITOCHONDRIAL-RELATED"/>
    <property type="match status" value="1"/>
</dbReference>
<dbReference type="InterPro" id="IPR003000">
    <property type="entry name" value="Sirtuin"/>
</dbReference>
<dbReference type="Pfam" id="PF02146">
    <property type="entry name" value="SIR2"/>
    <property type="match status" value="1"/>
</dbReference>
<evidence type="ECO:0000259" key="7">
    <source>
        <dbReference type="PROSITE" id="PS50305"/>
    </source>
</evidence>
<feature type="domain" description="Deacetylase sirtuin-type" evidence="7">
    <location>
        <begin position="1"/>
        <end position="119"/>
    </location>
</feature>
<proteinExistence type="predicted"/>
<feature type="region of interest" description="Disordered" evidence="6">
    <location>
        <begin position="143"/>
        <end position="191"/>
    </location>
</feature>
<evidence type="ECO:0000256" key="5">
    <source>
        <dbReference type="PROSITE-ProRule" id="PRU00236"/>
    </source>
</evidence>
<dbReference type="SUPFAM" id="SSF52467">
    <property type="entry name" value="DHS-like NAD/FAD-binding domain"/>
    <property type="match status" value="1"/>
</dbReference>
<keyword evidence="4" id="KW-0520">NAD</keyword>
<dbReference type="PROSITE" id="PS50305">
    <property type="entry name" value="SIRTUIN"/>
    <property type="match status" value="1"/>
</dbReference>
<protein>
    <submittedName>
        <fullName evidence="8">Sir2 histone deacetylase Hst2</fullName>
    </submittedName>
</protein>
<dbReference type="InterPro" id="IPR026590">
    <property type="entry name" value="Ssirtuin_cat_dom"/>
</dbReference>
<evidence type="ECO:0000256" key="2">
    <source>
        <dbReference type="ARBA" id="ARBA00022723"/>
    </source>
</evidence>